<dbReference type="InterPro" id="IPR017853">
    <property type="entry name" value="GH"/>
</dbReference>
<feature type="domain" description="Glycoside hydrolase family 20 catalytic" evidence="5">
    <location>
        <begin position="345"/>
        <end position="660"/>
    </location>
</feature>
<evidence type="ECO:0000256" key="3">
    <source>
        <dbReference type="PIRSR" id="PIRSR625705-1"/>
    </source>
</evidence>
<name>A0A3S4NX03_9NEIS</name>
<evidence type="ECO:0000313" key="6">
    <source>
        <dbReference type="EMBL" id="VEF02159.1"/>
    </source>
</evidence>
<organism evidence="6 7">
    <name type="scientific">Neisseria canis</name>
    <dbReference type="NCBI Taxonomy" id="493"/>
    <lineage>
        <taxon>Bacteria</taxon>
        <taxon>Pseudomonadati</taxon>
        <taxon>Pseudomonadota</taxon>
        <taxon>Betaproteobacteria</taxon>
        <taxon>Neisseriales</taxon>
        <taxon>Neisseriaceae</taxon>
        <taxon>Neisseria</taxon>
    </lineage>
</organism>
<feature type="compositionally biased region" description="Low complexity" evidence="4">
    <location>
        <begin position="195"/>
        <end position="212"/>
    </location>
</feature>
<dbReference type="InterPro" id="IPR052764">
    <property type="entry name" value="GH20_Enzymes"/>
</dbReference>
<dbReference type="PANTHER" id="PTHR43678">
    <property type="entry name" value="PUTATIVE (AFU_ORTHOLOGUE AFUA_2G00640)-RELATED"/>
    <property type="match status" value="1"/>
</dbReference>
<dbReference type="SUPFAM" id="SSF51445">
    <property type="entry name" value="(Trans)glycosidases"/>
    <property type="match status" value="1"/>
</dbReference>
<dbReference type="InterPro" id="IPR015883">
    <property type="entry name" value="Glyco_hydro_20_cat"/>
</dbReference>
<protein>
    <submittedName>
        <fullName evidence="6">Beta-N-acetylhexosaminidase</fullName>
        <ecNumber evidence="6">3.2.1.52</ecNumber>
    </submittedName>
</protein>
<dbReference type="AlphaFoldDB" id="A0A3S4NX03"/>
<evidence type="ECO:0000256" key="1">
    <source>
        <dbReference type="ARBA" id="ARBA00006285"/>
    </source>
</evidence>
<dbReference type="Gene3D" id="3.20.20.80">
    <property type="entry name" value="Glycosidases"/>
    <property type="match status" value="1"/>
</dbReference>
<dbReference type="EC" id="3.2.1.52" evidence="6"/>
<proteinExistence type="inferred from homology"/>
<dbReference type="KEGG" id="nci:NCTC10296_01649"/>
<keyword evidence="6" id="KW-0326">Glycosidase</keyword>
<dbReference type="EMBL" id="LR134313">
    <property type="protein sequence ID" value="VEF02159.1"/>
    <property type="molecule type" value="Genomic_DNA"/>
</dbReference>
<keyword evidence="7" id="KW-1185">Reference proteome</keyword>
<evidence type="ECO:0000259" key="5">
    <source>
        <dbReference type="Pfam" id="PF00728"/>
    </source>
</evidence>
<dbReference type="GO" id="GO:0005975">
    <property type="term" value="P:carbohydrate metabolic process"/>
    <property type="evidence" value="ECO:0007669"/>
    <property type="project" value="InterPro"/>
</dbReference>
<dbReference type="GO" id="GO:0004563">
    <property type="term" value="F:beta-N-acetylhexosaminidase activity"/>
    <property type="evidence" value="ECO:0007669"/>
    <property type="project" value="UniProtKB-EC"/>
</dbReference>
<dbReference type="Proteomes" id="UP000279284">
    <property type="component" value="Chromosome"/>
</dbReference>
<sequence length="785" mass="85304">MQEIINQSKEIPMSDIENGQLIAQELKSEGAFALQNQETYQLFTEQWIVPEERIQTVYNEIGYTHLANNASADVTNDASIADPQAEEIAPVSDSGSGKMPWIVGGSGLLLAGLAAAAAGGSSGGGDSSAKSENTAKKRIVSEESSAQQPAESSKIRENETTAVAPATELPAAPVEDNHSDTEPDNTQQTEEENKTAGAAQAATESSAPVEEVQPVEEVSETPKTEIQETPAPTPERTEEPAPIVKDAEPSQEAAADPGQNINQPAEASPEQDHAADQPATTEPKQETEAAPEISEPATEPTAPTKENVAPENTETNNGIIDRNQQESHTQAEPAPQPAVNGKQSGLTLDIAKHFYSADVIKKYIDTISKSGGTFLQLHLSDDDNYAFESTVLNQRAADAIHNEDGTYTNPKTGKQFLSYEQIADIVSHAKAKGVELIPEVDTPNHMDAIFDLLTLHKGEAYVKSIKSEMVNDEIKITDPKAVDFVKSLYSEVIGLMQGNSKHFHIGGDEFGYSALSNHEFITYANNLSEFLEDKGLKTRMWNDGLLKTSLKDLNPAIEITYWSYDGNPGVDSVAADRRAERASMKDLLDEGFDVLNYNWYYLYFVPDEGVTNAESGAHMASDIQATWNLDIWDGQDHSNKLSDTGKVIGSSLTIWGENADNLTDDEIYEWSANGLAALISKTNAESIDKESLSKVSLDITKEIRDNGVINLKSSASELVDVSLADDLLSSYSFVWLNGDTDDMLTLSSDWSFSGASEYKDNVSYSLYKQGNNHLYVDTDMPVEIL</sequence>
<feature type="region of interest" description="Disordered" evidence="4">
    <location>
        <begin position="117"/>
        <end position="318"/>
    </location>
</feature>
<feature type="active site" description="Proton donor" evidence="3">
    <location>
        <position position="509"/>
    </location>
</feature>
<dbReference type="PANTHER" id="PTHR43678:SF1">
    <property type="entry name" value="BETA-N-ACETYLHEXOSAMINIDASE"/>
    <property type="match status" value="1"/>
</dbReference>
<dbReference type="CDD" id="cd06564">
    <property type="entry name" value="GH20_DspB_LnbB-like"/>
    <property type="match status" value="1"/>
</dbReference>
<reference evidence="6 7" key="1">
    <citation type="submission" date="2018-12" db="EMBL/GenBank/DDBJ databases">
        <authorList>
            <consortium name="Pathogen Informatics"/>
        </authorList>
    </citation>
    <scope>NUCLEOTIDE SEQUENCE [LARGE SCALE GENOMIC DNA]</scope>
    <source>
        <strain evidence="6 7">NCTC10296</strain>
    </source>
</reference>
<accession>A0A3S4NX03</accession>
<keyword evidence="2 6" id="KW-0378">Hydrolase</keyword>
<dbReference type="PRINTS" id="PR00738">
    <property type="entry name" value="GLHYDRLASE20"/>
</dbReference>
<dbReference type="InterPro" id="IPR025705">
    <property type="entry name" value="Beta_hexosaminidase_sua/sub"/>
</dbReference>
<evidence type="ECO:0000256" key="4">
    <source>
        <dbReference type="SAM" id="MobiDB-lite"/>
    </source>
</evidence>
<dbReference type="STRING" id="493.BWD07_03060"/>
<comment type="similarity">
    <text evidence="1">Belongs to the glycosyl hydrolase 20 family.</text>
</comment>
<feature type="compositionally biased region" description="Low complexity" evidence="4">
    <location>
        <begin position="142"/>
        <end position="152"/>
    </location>
</feature>
<dbReference type="Pfam" id="PF00728">
    <property type="entry name" value="Glyco_hydro_20"/>
    <property type="match status" value="1"/>
</dbReference>
<evidence type="ECO:0000313" key="7">
    <source>
        <dbReference type="Proteomes" id="UP000279284"/>
    </source>
</evidence>
<evidence type="ECO:0000256" key="2">
    <source>
        <dbReference type="ARBA" id="ARBA00022801"/>
    </source>
</evidence>
<gene>
    <name evidence="6" type="primary">strH</name>
    <name evidence="6" type="ORF">NCTC10296_01649</name>
</gene>